<comment type="cofactor">
    <cofactor evidence="1 7">
        <name>thiamine diphosphate</name>
        <dbReference type="ChEBI" id="CHEBI:58937"/>
    </cofactor>
</comment>
<feature type="domain" description="Dehydrogenase E1 component" evidence="9">
    <location>
        <begin position="22"/>
        <end position="316"/>
    </location>
</feature>
<dbReference type="SUPFAM" id="SSF52518">
    <property type="entry name" value="Thiamin diphosphate-binding fold (THDP-binding)"/>
    <property type="match status" value="1"/>
</dbReference>
<reference evidence="10 11" key="1">
    <citation type="submission" date="2021-08" db="EMBL/GenBank/DDBJ databases">
        <title>Nocardioides bacterium WL0053 sp. nov., isolated from the sediment.</title>
        <authorList>
            <person name="Wang L."/>
            <person name="Zhang D."/>
            <person name="Zhang A."/>
        </authorList>
    </citation>
    <scope>NUCLEOTIDE SEQUENCE [LARGE SCALE GENOMIC DNA]</scope>
    <source>
        <strain evidence="10 11">WL0053</strain>
    </source>
</reference>
<dbReference type="Proteomes" id="UP000754710">
    <property type="component" value="Unassembled WGS sequence"/>
</dbReference>
<dbReference type="PANTHER" id="PTHR11516">
    <property type="entry name" value="PYRUVATE DEHYDROGENASE E1 COMPONENT, ALPHA SUBUNIT BACTERIAL AND ORGANELLAR"/>
    <property type="match status" value="1"/>
</dbReference>
<keyword evidence="8" id="KW-0812">Transmembrane</keyword>
<dbReference type="InterPro" id="IPR029061">
    <property type="entry name" value="THDP-binding"/>
</dbReference>
<dbReference type="Pfam" id="PF00676">
    <property type="entry name" value="E1_dh"/>
    <property type="match status" value="1"/>
</dbReference>
<keyword evidence="8" id="KW-1133">Transmembrane helix</keyword>
<evidence type="ECO:0000313" key="11">
    <source>
        <dbReference type="Proteomes" id="UP000754710"/>
    </source>
</evidence>
<keyword evidence="5 7" id="KW-0786">Thiamine pyrophosphate</keyword>
<dbReference type="InterPro" id="IPR001017">
    <property type="entry name" value="DH_E1"/>
</dbReference>
<evidence type="ECO:0000259" key="9">
    <source>
        <dbReference type="Pfam" id="PF00676"/>
    </source>
</evidence>
<evidence type="ECO:0000256" key="7">
    <source>
        <dbReference type="RuleBase" id="RU361139"/>
    </source>
</evidence>
<evidence type="ECO:0000256" key="5">
    <source>
        <dbReference type="ARBA" id="ARBA00023052"/>
    </source>
</evidence>
<keyword evidence="6 7" id="KW-0670">Pyruvate</keyword>
<dbReference type="CDD" id="cd02000">
    <property type="entry name" value="TPP_E1_PDC_ADC_BCADC"/>
    <property type="match status" value="1"/>
</dbReference>
<protein>
    <recommendedName>
        <fullName evidence="3 7">Pyruvate dehydrogenase E1 component subunit alpha</fullName>
        <ecNumber evidence="2 7">1.2.4.1</ecNumber>
    </recommendedName>
</protein>
<evidence type="ECO:0000256" key="6">
    <source>
        <dbReference type="ARBA" id="ARBA00023317"/>
    </source>
</evidence>
<evidence type="ECO:0000256" key="2">
    <source>
        <dbReference type="ARBA" id="ARBA00012281"/>
    </source>
</evidence>
<comment type="subunit">
    <text evidence="7">Heterodimer of an alpha and a beta chain.</text>
</comment>
<dbReference type="PANTHER" id="PTHR11516:SF60">
    <property type="entry name" value="PYRUVATE DEHYDROGENASE E1 COMPONENT SUBUNIT ALPHA"/>
    <property type="match status" value="1"/>
</dbReference>
<evidence type="ECO:0000256" key="8">
    <source>
        <dbReference type="SAM" id="Phobius"/>
    </source>
</evidence>
<dbReference type="InterPro" id="IPR050642">
    <property type="entry name" value="PDH_E1_Alpha_Subunit"/>
</dbReference>
<dbReference type="Gene3D" id="3.40.50.970">
    <property type="match status" value="1"/>
</dbReference>
<name>A0ABS7RKJ7_9ACTN</name>
<feature type="transmembrane region" description="Helical" evidence="8">
    <location>
        <begin position="117"/>
        <end position="137"/>
    </location>
</feature>
<dbReference type="NCBIfam" id="TIGR03182">
    <property type="entry name" value="PDH_E1_alph_y"/>
    <property type="match status" value="1"/>
</dbReference>
<dbReference type="InterPro" id="IPR017597">
    <property type="entry name" value="Pyrv_DH_E1_asu_subgrp-y"/>
</dbReference>
<dbReference type="EMBL" id="JAIEZQ010000002">
    <property type="protein sequence ID" value="MBY9075573.1"/>
    <property type="molecule type" value="Genomic_DNA"/>
</dbReference>
<keyword evidence="4 7" id="KW-0560">Oxidoreductase</keyword>
<keyword evidence="11" id="KW-1185">Reference proteome</keyword>
<accession>A0ABS7RKJ7</accession>
<sequence>MTQTLDREPAADVRHRLDLLREMVRIRLFEERCVELYSAAKIRGFLHVAIGEEAVAVGVNAVLDEGDAVVSTYREHGHAIARGMSMDSVMAEMYGKATGCSRGRGGSMHLFDVGRRFYGGNAIVAGGLPLAIGLALADKMRMRPTVTVCFFGDGAFAEGEFHECVNLAALWRLPVLFACENNLYAMGTAIARAQAETDLALRAASYGIAAWPVDGMDVVAVEEAADRAVDRIRAGGGPCFLELRTYRFRAHSMYDPERYRDKAEVARWRERDPIDLLTHQLTAEGGLSAEARDAMAAEVTAEVDRAVAAAEAAPLEPAEDLERFVYTETEA</sequence>
<comment type="function">
    <text evidence="7">The pyruvate dehydrogenase complex catalyzes the overall conversion of pyruvate to acetyl-CoA and CO(2).</text>
</comment>
<gene>
    <name evidence="7 10" type="primary">pdhA</name>
    <name evidence="10" type="ORF">K1X13_12140</name>
</gene>
<organism evidence="10 11">
    <name type="scientific">Nocardioides jiangsuensis</name>
    <dbReference type="NCBI Taxonomy" id="2866161"/>
    <lineage>
        <taxon>Bacteria</taxon>
        <taxon>Bacillati</taxon>
        <taxon>Actinomycetota</taxon>
        <taxon>Actinomycetes</taxon>
        <taxon>Propionibacteriales</taxon>
        <taxon>Nocardioidaceae</taxon>
        <taxon>Nocardioides</taxon>
    </lineage>
</organism>
<comment type="caution">
    <text evidence="10">The sequence shown here is derived from an EMBL/GenBank/DDBJ whole genome shotgun (WGS) entry which is preliminary data.</text>
</comment>
<keyword evidence="8" id="KW-0472">Membrane</keyword>
<dbReference type="EC" id="1.2.4.1" evidence="2 7"/>
<evidence type="ECO:0000256" key="4">
    <source>
        <dbReference type="ARBA" id="ARBA00023002"/>
    </source>
</evidence>
<dbReference type="RefSeq" id="WP_221025304.1">
    <property type="nucleotide sequence ID" value="NZ_JAIEZQ010000002.1"/>
</dbReference>
<comment type="catalytic activity">
    <reaction evidence="7">
        <text>N(6)-[(R)-lipoyl]-L-lysyl-[protein] + pyruvate + H(+) = N(6)-[(R)-S(8)-acetyldihydrolipoyl]-L-lysyl-[protein] + CO2</text>
        <dbReference type="Rhea" id="RHEA:19189"/>
        <dbReference type="Rhea" id="RHEA-COMP:10474"/>
        <dbReference type="Rhea" id="RHEA-COMP:10478"/>
        <dbReference type="ChEBI" id="CHEBI:15361"/>
        <dbReference type="ChEBI" id="CHEBI:15378"/>
        <dbReference type="ChEBI" id="CHEBI:16526"/>
        <dbReference type="ChEBI" id="CHEBI:83099"/>
        <dbReference type="ChEBI" id="CHEBI:83111"/>
        <dbReference type="EC" id="1.2.4.1"/>
    </reaction>
</comment>
<evidence type="ECO:0000256" key="1">
    <source>
        <dbReference type="ARBA" id="ARBA00001964"/>
    </source>
</evidence>
<evidence type="ECO:0000256" key="3">
    <source>
        <dbReference type="ARBA" id="ARBA00014159"/>
    </source>
</evidence>
<proteinExistence type="predicted"/>
<evidence type="ECO:0000313" key="10">
    <source>
        <dbReference type="EMBL" id="MBY9075573.1"/>
    </source>
</evidence>